<evidence type="ECO:0000313" key="3">
    <source>
        <dbReference type="Proteomes" id="UP001341840"/>
    </source>
</evidence>
<reference evidence="2 3" key="1">
    <citation type="journal article" date="2023" name="Plants (Basel)">
        <title>Bridging the Gap: Combining Genomics and Transcriptomics Approaches to Understand Stylosanthes scabra, an Orphan Legume from the Brazilian Caatinga.</title>
        <authorList>
            <person name="Ferreira-Neto J.R.C."/>
            <person name="da Silva M.D."/>
            <person name="Binneck E."/>
            <person name="de Melo N.F."/>
            <person name="da Silva R.H."/>
            <person name="de Melo A.L.T.M."/>
            <person name="Pandolfi V."/>
            <person name="Bustamante F.O."/>
            <person name="Brasileiro-Vidal A.C."/>
            <person name="Benko-Iseppon A.M."/>
        </authorList>
    </citation>
    <scope>NUCLEOTIDE SEQUENCE [LARGE SCALE GENOMIC DNA]</scope>
    <source>
        <tissue evidence="2">Leaves</tissue>
    </source>
</reference>
<comment type="caution">
    <text evidence="2">The sequence shown here is derived from an EMBL/GenBank/DDBJ whole genome shotgun (WGS) entry which is preliminary data.</text>
</comment>
<evidence type="ECO:0000256" key="1">
    <source>
        <dbReference type="SAM" id="MobiDB-lite"/>
    </source>
</evidence>
<proteinExistence type="predicted"/>
<keyword evidence="3" id="KW-1185">Reference proteome</keyword>
<protein>
    <submittedName>
        <fullName evidence="2">Uncharacterized protein</fullName>
    </submittedName>
</protein>
<feature type="region of interest" description="Disordered" evidence="1">
    <location>
        <begin position="66"/>
        <end position="115"/>
    </location>
</feature>
<feature type="compositionally biased region" description="Polar residues" evidence="1">
    <location>
        <begin position="85"/>
        <end position="98"/>
    </location>
</feature>
<organism evidence="2 3">
    <name type="scientific">Stylosanthes scabra</name>
    <dbReference type="NCBI Taxonomy" id="79078"/>
    <lineage>
        <taxon>Eukaryota</taxon>
        <taxon>Viridiplantae</taxon>
        <taxon>Streptophyta</taxon>
        <taxon>Embryophyta</taxon>
        <taxon>Tracheophyta</taxon>
        <taxon>Spermatophyta</taxon>
        <taxon>Magnoliopsida</taxon>
        <taxon>eudicotyledons</taxon>
        <taxon>Gunneridae</taxon>
        <taxon>Pentapetalae</taxon>
        <taxon>rosids</taxon>
        <taxon>fabids</taxon>
        <taxon>Fabales</taxon>
        <taxon>Fabaceae</taxon>
        <taxon>Papilionoideae</taxon>
        <taxon>50 kb inversion clade</taxon>
        <taxon>dalbergioids sensu lato</taxon>
        <taxon>Dalbergieae</taxon>
        <taxon>Pterocarpus clade</taxon>
        <taxon>Stylosanthes</taxon>
    </lineage>
</organism>
<gene>
    <name evidence="2" type="ORF">PIB30_044204</name>
</gene>
<name>A0ABU6SGG2_9FABA</name>
<evidence type="ECO:0000313" key="2">
    <source>
        <dbReference type="EMBL" id="MED6135215.1"/>
    </source>
</evidence>
<sequence length="115" mass="13181">MAGKESTLEVDHKYMEFLGTLLATRRASHRRHIFLPRISRFGTPFKVLWTIIKGSDLNIGAVCGDSYSRDKKRSAGDPSERWTTKYHSTMRKQPTATRNRLRKRKSIKGTKPSSS</sequence>
<dbReference type="EMBL" id="JASCZI010060677">
    <property type="protein sequence ID" value="MED6135215.1"/>
    <property type="molecule type" value="Genomic_DNA"/>
</dbReference>
<feature type="compositionally biased region" description="Basic residues" evidence="1">
    <location>
        <begin position="99"/>
        <end position="108"/>
    </location>
</feature>
<feature type="compositionally biased region" description="Basic and acidic residues" evidence="1">
    <location>
        <begin position="67"/>
        <end position="83"/>
    </location>
</feature>
<dbReference type="Proteomes" id="UP001341840">
    <property type="component" value="Unassembled WGS sequence"/>
</dbReference>
<accession>A0ABU6SGG2</accession>